<organism evidence="1 2">
    <name type="scientific">Heliocybe sulcata</name>
    <dbReference type="NCBI Taxonomy" id="5364"/>
    <lineage>
        <taxon>Eukaryota</taxon>
        <taxon>Fungi</taxon>
        <taxon>Dikarya</taxon>
        <taxon>Basidiomycota</taxon>
        <taxon>Agaricomycotina</taxon>
        <taxon>Agaricomycetes</taxon>
        <taxon>Gloeophyllales</taxon>
        <taxon>Gloeophyllaceae</taxon>
        <taxon>Heliocybe</taxon>
    </lineage>
</organism>
<sequence>MALREVFENVSERDLHAAILVTRLVRYGRFTKSIKPEECGESSIRFTGKHDYFTDLTVIVCGACQEGTLIPLFTVRTRAPRTPKANVASAMAAENGRDSPCSVIRVYDSPPGTPTPCSRISDRDTFTSESDTVDMEMAEVINSMETVGI</sequence>
<evidence type="ECO:0000313" key="2">
    <source>
        <dbReference type="Proteomes" id="UP000305948"/>
    </source>
</evidence>
<dbReference type="AlphaFoldDB" id="A0A5C3NVC5"/>
<evidence type="ECO:0000313" key="1">
    <source>
        <dbReference type="EMBL" id="TFK57681.1"/>
    </source>
</evidence>
<accession>A0A5C3NVC5</accession>
<keyword evidence="2" id="KW-1185">Reference proteome</keyword>
<proteinExistence type="predicted"/>
<reference evidence="1 2" key="1">
    <citation type="journal article" date="2019" name="Nat. Ecol. Evol.">
        <title>Megaphylogeny resolves global patterns of mushroom evolution.</title>
        <authorList>
            <person name="Varga T."/>
            <person name="Krizsan K."/>
            <person name="Foldi C."/>
            <person name="Dima B."/>
            <person name="Sanchez-Garcia M."/>
            <person name="Sanchez-Ramirez S."/>
            <person name="Szollosi G.J."/>
            <person name="Szarkandi J.G."/>
            <person name="Papp V."/>
            <person name="Albert L."/>
            <person name="Andreopoulos W."/>
            <person name="Angelini C."/>
            <person name="Antonin V."/>
            <person name="Barry K.W."/>
            <person name="Bougher N.L."/>
            <person name="Buchanan P."/>
            <person name="Buyck B."/>
            <person name="Bense V."/>
            <person name="Catcheside P."/>
            <person name="Chovatia M."/>
            <person name="Cooper J."/>
            <person name="Damon W."/>
            <person name="Desjardin D."/>
            <person name="Finy P."/>
            <person name="Geml J."/>
            <person name="Haridas S."/>
            <person name="Hughes K."/>
            <person name="Justo A."/>
            <person name="Karasinski D."/>
            <person name="Kautmanova I."/>
            <person name="Kiss B."/>
            <person name="Kocsube S."/>
            <person name="Kotiranta H."/>
            <person name="LaButti K.M."/>
            <person name="Lechner B.E."/>
            <person name="Liimatainen K."/>
            <person name="Lipzen A."/>
            <person name="Lukacs Z."/>
            <person name="Mihaltcheva S."/>
            <person name="Morgado L.N."/>
            <person name="Niskanen T."/>
            <person name="Noordeloos M.E."/>
            <person name="Ohm R.A."/>
            <person name="Ortiz-Santana B."/>
            <person name="Ovrebo C."/>
            <person name="Racz N."/>
            <person name="Riley R."/>
            <person name="Savchenko A."/>
            <person name="Shiryaev A."/>
            <person name="Soop K."/>
            <person name="Spirin V."/>
            <person name="Szebenyi C."/>
            <person name="Tomsovsky M."/>
            <person name="Tulloss R.E."/>
            <person name="Uehling J."/>
            <person name="Grigoriev I.V."/>
            <person name="Vagvolgyi C."/>
            <person name="Papp T."/>
            <person name="Martin F.M."/>
            <person name="Miettinen O."/>
            <person name="Hibbett D.S."/>
            <person name="Nagy L.G."/>
        </authorList>
    </citation>
    <scope>NUCLEOTIDE SEQUENCE [LARGE SCALE GENOMIC DNA]</scope>
    <source>
        <strain evidence="1 2">OMC1185</strain>
    </source>
</reference>
<dbReference type="EMBL" id="ML213503">
    <property type="protein sequence ID" value="TFK57681.1"/>
    <property type="molecule type" value="Genomic_DNA"/>
</dbReference>
<name>A0A5C3NVC5_9AGAM</name>
<dbReference type="Proteomes" id="UP000305948">
    <property type="component" value="Unassembled WGS sequence"/>
</dbReference>
<dbReference type="STRING" id="5364.A0A5C3NVC5"/>
<gene>
    <name evidence="1" type="ORF">OE88DRAFT_161838</name>
</gene>
<protein>
    <submittedName>
        <fullName evidence="1">Uncharacterized protein</fullName>
    </submittedName>
</protein>